<dbReference type="Pfam" id="PF00528">
    <property type="entry name" value="BPD_transp_1"/>
    <property type="match status" value="1"/>
</dbReference>
<dbReference type="FunFam" id="1.10.3720.10:FF:000003">
    <property type="entry name" value="Aliphatic sulfonate ABC transporter permease"/>
    <property type="match status" value="1"/>
</dbReference>
<dbReference type="SUPFAM" id="SSF161098">
    <property type="entry name" value="MetI-like"/>
    <property type="match status" value="1"/>
</dbReference>
<feature type="transmembrane region" description="Helical" evidence="7">
    <location>
        <begin position="104"/>
        <end position="123"/>
    </location>
</feature>
<evidence type="ECO:0000256" key="5">
    <source>
        <dbReference type="ARBA" id="ARBA00022989"/>
    </source>
</evidence>
<dbReference type="AlphaFoldDB" id="A0AA35UCI7"/>
<reference evidence="9" key="1">
    <citation type="submission" date="2023-03" db="EMBL/GenBank/DDBJ databases">
        <authorList>
            <person name="Pearce D."/>
        </authorList>
    </citation>
    <scope>NUCLEOTIDE SEQUENCE</scope>
    <source>
        <strain evidence="9">Mc</strain>
    </source>
</reference>
<evidence type="ECO:0000256" key="7">
    <source>
        <dbReference type="RuleBase" id="RU363032"/>
    </source>
</evidence>
<feature type="transmembrane region" description="Helical" evidence="7">
    <location>
        <begin position="192"/>
        <end position="212"/>
    </location>
</feature>
<sequence length="262" mass="28521">MTVAGLRRIAANLEPWLLPLALLAAWEIASRSGRLDGKLFPSPEEVVLAAVSLVRSGELFQHVAASSARAFTGFAIGGSLGFLLGLATGWSRRAERLLDTSVQMLRNIPHLALVPLLILWFGIGEETKVLLVVLGVFFPVYVNTLLGLRSVDPRLLEIGRVYGLGGFDTFRRILFPSALPAILVGLRYALGIMWMTLIVAETIAANAGIGYLAMNAREFMQTDVVILSILLYALLGKAADWAARVLERRLLGWHPGYREGSA</sequence>
<feature type="transmembrane region" description="Helical" evidence="7">
    <location>
        <begin position="224"/>
        <end position="243"/>
    </location>
</feature>
<name>A0AA35UCI7_METCP</name>
<feature type="transmembrane region" description="Helical" evidence="7">
    <location>
        <begin position="70"/>
        <end position="92"/>
    </location>
</feature>
<keyword evidence="6 7" id="KW-0472">Membrane</keyword>
<feature type="transmembrane region" description="Helical" evidence="7">
    <location>
        <begin position="129"/>
        <end position="148"/>
    </location>
</feature>
<keyword evidence="2 7" id="KW-0813">Transport</keyword>
<gene>
    <name evidence="9" type="primary">ssuC</name>
    <name evidence="9" type="ORF">MCNOR_2286</name>
</gene>
<dbReference type="PANTHER" id="PTHR30151">
    <property type="entry name" value="ALKANE SULFONATE ABC TRANSPORTER-RELATED, MEMBRANE SUBUNIT"/>
    <property type="match status" value="1"/>
</dbReference>
<protein>
    <submittedName>
        <fullName evidence="9">Aliphatic sulfonate ABC transporter membrane subunit</fullName>
    </submittedName>
</protein>
<dbReference type="Proteomes" id="UP001158598">
    <property type="component" value="Chromosome"/>
</dbReference>
<evidence type="ECO:0000256" key="4">
    <source>
        <dbReference type="ARBA" id="ARBA00022692"/>
    </source>
</evidence>
<keyword evidence="4 7" id="KW-0812">Transmembrane</keyword>
<dbReference type="InterPro" id="IPR035906">
    <property type="entry name" value="MetI-like_sf"/>
</dbReference>
<dbReference type="PROSITE" id="PS50928">
    <property type="entry name" value="ABC_TM1"/>
    <property type="match status" value="1"/>
</dbReference>
<keyword evidence="3" id="KW-1003">Cell membrane</keyword>
<proteinExistence type="inferred from homology"/>
<dbReference type="CDD" id="cd06261">
    <property type="entry name" value="TM_PBP2"/>
    <property type="match status" value="1"/>
</dbReference>
<dbReference type="InterPro" id="IPR000515">
    <property type="entry name" value="MetI-like"/>
</dbReference>
<evidence type="ECO:0000313" key="9">
    <source>
        <dbReference type="EMBL" id="CAI8839377.1"/>
    </source>
</evidence>
<evidence type="ECO:0000256" key="6">
    <source>
        <dbReference type="ARBA" id="ARBA00023136"/>
    </source>
</evidence>
<dbReference type="EMBL" id="OX458332">
    <property type="protein sequence ID" value="CAI8839377.1"/>
    <property type="molecule type" value="Genomic_DNA"/>
</dbReference>
<dbReference type="PANTHER" id="PTHR30151:SF38">
    <property type="entry name" value="ALIPHATIC SULFONATES TRANSPORT PERMEASE PROTEIN SSUC-RELATED"/>
    <property type="match status" value="1"/>
</dbReference>
<comment type="subcellular location">
    <subcellularLocation>
        <location evidence="1 7">Cell membrane</location>
        <topology evidence="1 7">Multi-pass membrane protein</topology>
    </subcellularLocation>
</comment>
<comment type="similarity">
    <text evidence="7">Belongs to the binding-protein-dependent transport system permease family.</text>
</comment>
<evidence type="ECO:0000256" key="3">
    <source>
        <dbReference type="ARBA" id="ARBA00022475"/>
    </source>
</evidence>
<organism evidence="9 10">
    <name type="scientific">Methylococcus capsulatus</name>
    <dbReference type="NCBI Taxonomy" id="414"/>
    <lineage>
        <taxon>Bacteria</taxon>
        <taxon>Pseudomonadati</taxon>
        <taxon>Pseudomonadota</taxon>
        <taxon>Gammaproteobacteria</taxon>
        <taxon>Methylococcales</taxon>
        <taxon>Methylococcaceae</taxon>
        <taxon>Methylococcus</taxon>
    </lineage>
</organism>
<evidence type="ECO:0000259" key="8">
    <source>
        <dbReference type="PROSITE" id="PS50928"/>
    </source>
</evidence>
<dbReference type="RefSeq" id="WP_282213235.1">
    <property type="nucleotide sequence ID" value="NZ_OX458332.1"/>
</dbReference>
<dbReference type="Gene3D" id="1.10.3720.10">
    <property type="entry name" value="MetI-like"/>
    <property type="match status" value="1"/>
</dbReference>
<evidence type="ECO:0000313" key="10">
    <source>
        <dbReference type="Proteomes" id="UP001158598"/>
    </source>
</evidence>
<accession>A0AA35UCI7</accession>
<keyword evidence="5 7" id="KW-1133">Transmembrane helix</keyword>
<dbReference type="GO" id="GO:0005886">
    <property type="term" value="C:plasma membrane"/>
    <property type="evidence" value="ECO:0007669"/>
    <property type="project" value="UniProtKB-SubCell"/>
</dbReference>
<evidence type="ECO:0000256" key="1">
    <source>
        <dbReference type="ARBA" id="ARBA00004651"/>
    </source>
</evidence>
<feature type="domain" description="ABC transmembrane type-1" evidence="8">
    <location>
        <begin position="63"/>
        <end position="243"/>
    </location>
</feature>
<dbReference type="GO" id="GO:0042918">
    <property type="term" value="P:alkanesulfonate transmembrane transport"/>
    <property type="evidence" value="ECO:0007669"/>
    <property type="project" value="UniProtKB-ARBA"/>
</dbReference>
<evidence type="ECO:0000256" key="2">
    <source>
        <dbReference type="ARBA" id="ARBA00022448"/>
    </source>
</evidence>